<keyword evidence="2" id="KW-0808">Transferase</keyword>
<dbReference type="Proteomes" id="UP000422108">
    <property type="component" value="Chromosome"/>
</dbReference>
<evidence type="ECO:0000313" key="6">
    <source>
        <dbReference type="Proteomes" id="UP000422108"/>
    </source>
</evidence>
<dbReference type="InterPro" id="IPR029056">
    <property type="entry name" value="Ribokinase-like"/>
</dbReference>
<dbReference type="InterPro" id="IPR050306">
    <property type="entry name" value="PfkB_Carbo_kinase"/>
</dbReference>
<dbReference type="InterPro" id="IPR002173">
    <property type="entry name" value="Carboh/pur_kinase_PfkB_CS"/>
</dbReference>
<dbReference type="PANTHER" id="PTHR43085:SF57">
    <property type="entry name" value="CARBOHYDRATE KINASE PFKB DOMAIN-CONTAINING PROTEIN"/>
    <property type="match status" value="1"/>
</dbReference>
<dbReference type="Gene3D" id="3.40.1190.20">
    <property type="match status" value="1"/>
</dbReference>
<keyword evidence="3 5" id="KW-0418">Kinase</keyword>
<dbReference type="InterPro" id="IPR011611">
    <property type="entry name" value="PfkB_dom"/>
</dbReference>
<keyword evidence="6" id="KW-1185">Reference proteome</keyword>
<organism evidence="5 6">
    <name type="scientific">Desulfosarcina ovata subsp. ovata</name>
    <dbReference type="NCBI Taxonomy" id="2752305"/>
    <lineage>
        <taxon>Bacteria</taxon>
        <taxon>Pseudomonadati</taxon>
        <taxon>Thermodesulfobacteriota</taxon>
        <taxon>Desulfobacteria</taxon>
        <taxon>Desulfobacterales</taxon>
        <taxon>Desulfosarcinaceae</taxon>
        <taxon>Desulfosarcina</taxon>
    </lineage>
</organism>
<dbReference type="PANTHER" id="PTHR43085">
    <property type="entry name" value="HEXOKINASE FAMILY MEMBER"/>
    <property type="match status" value="1"/>
</dbReference>
<name>A0A5K8A7L9_9BACT</name>
<gene>
    <name evidence="5" type="ORF">DSCOOX_18020</name>
</gene>
<feature type="domain" description="Carbohydrate kinase PfkB" evidence="4">
    <location>
        <begin position="17"/>
        <end position="281"/>
    </location>
</feature>
<protein>
    <submittedName>
        <fullName evidence="5">Fructokinase</fullName>
    </submittedName>
</protein>
<comment type="similarity">
    <text evidence="1">Belongs to the carbohydrate kinase PfkB family.</text>
</comment>
<dbReference type="CDD" id="cd01167">
    <property type="entry name" value="bac_FRK"/>
    <property type="match status" value="1"/>
</dbReference>
<reference evidence="5 6" key="1">
    <citation type="submission" date="2019-11" db="EMBL/GenBank/DDBJ databases">
        <title>Comparative genomics of hydrocarbon-degrading Desulfosarcina strains.</title>
        <authorList>
            <person name="Watanabe M."/>
            <person name="Kojima H."/>
            <person name="Fukui M."/>
        </authorList>
    </citation>
    <scope>NUCLEOTIDE SEQUENCE [LARGE SCALE GENOMIC DNA]</scope>
    <source>
        <strain evidence="6">oXyS1</strain>
    </source>
</reference>
<dbReference type="SUPFAM" id="SSF53613">
    <property type="entry name" value="Ribokinase-like"/>
    <property type="match status" value="1"/>
</dbReference>
<dbReference type="PROSITE" id="PS00583">
    <property type="entry name" value="PFKB_KINASES_1"/>
    <property type="match status" value="1"/>
</dbReference>
<dbReference type="EMBL" id="AP021879">
    <property type="protein sequence ID" value="BBO88622.1"/>
    <property type="molecule type" value="Genomic_DNA"/>
</dbReference>
<evidence type="ECO:0000256" key="3">
    <source>
        <dbReference type="ARBA" id="ARBA00022777"/>
    </source>
</evidence>
<evidence type="ECO:0000259" key="4">
    <source>
        <dbReference type="Pfam" id="PF00294"/>
    </source>
</evidence>
<evidence type="ECO:0000256" key="2">
    <source>
        <dbReference type="ARBA" id="ARBA00022679"/>
    </source>
</evidence>
<dbReference type="RefSeq" id="WP_162458851.1">
    <property type="nucleotide sequence ID" value="NZ_AP021879.1"/>
</dbReference>
<evidence type="ECO:0000256" key="1">
    <source>
        <dbReference type="ARBA" id="ARBA00010688"/>
    </source>
</evidence>
<dbReference type="AlphaFoldDB" id="A0A5K8A7L9"/>
<dbReference type="Pfam" id="PF00294">
    <property type="entry name" value="PfkB"/>
    <property type="match status" value="1"/>
</dbReference>
<accession>A0A5K8A7L9</accession>
<evidence type="ECO:0000313" key="5">
    <source>
        <dbReference type="EMBL" id="BBO88622.1"/>
    </source>
</evidence>
<sequence>MIVVIGEILIDIFPSYQRIGGAPFNFAYHLKQLGFGVRFFTRVGDDDHGHRILDFMENRGFDAEDVQIDQRHPTGTVQVALDSNGVPHFDIRENVAYDHLSLESAMGSKAQDARMIYFGSLIQRSANGYGQVQEFLRSSTEQTTCFCDINMRPPHVNPRAIDDSLHRADILKVNEEELDDIRRRLGGPPSADPFVSWLMARYAISTLAITQGSRGSTIVSGDLPIHHLMSGRDDVVDTVGAGDGYAAILAAGHINRIPWETVIDQASVFAARICRIPGAIPDDEHFYDQPRLLMKGNANGR</sequence>
<dbReference type="GO" id="GO:0016301">
    <property type="term" value="F:kinase activity"/>
    <property type="evidence" value="ECO:0007669"/>
    <property type="project" value="UniProtKB-KW"/>
</dbReference>
<proteinExistence type="inferred from homology"/>